<evidence type="ECO:0000313" key="4">
    <source>
        <dbReference type="Proteomes" id="UP000809789"/>
    </source>
</evidence>
<dbReference type="InterPro" id="IPR029058">
    <property type="entry name" value="AB_hydrolase_fold"/>
</dbReference>
<dbReference type="PANTHER" id="PTHR48081:SF8">
    <property type="entry name" value="ALPHA_BETA HYDROLASE FOLD-3 DOMAIN-CONTAINING PROTEIN-RELATED"/>
    <property type="match status" value="1"/>
</dbReference>
<reference evidence="3" key="1">
    <citation type="submission" date="2021-07" db="EMBL/GenBank/DDBJ databases">
        <title>Elsinoe batatas strain:CRI-CJ2 Genome sequencing and assembly.</title>
        <authorList>
            <person name="Huang L."/>
        </authorList>
    </citation>
    <scope>NUCLEOTIDE SEQUENCE</scope>
    <source>
        <strain evidence="3">CRI-CJ2</strain>
    </source>
</reference>
<protein>
    <recommendedName>
        <fullName evidence="2">Alpha/beta hydrolase fold-3 domain-containing protein</fullName>
    </recommendedName>
</protein>
<keyword evidence="4" id="KW-1185">Reference proteome</keyword>
<dbReference type="Proteomes" id="UP000809789">
    <property type="component" value="Unassembled WGS sequence"/>
</dbReference>
<dbReference type="Gene3D" id="3.40.50.1820">
    <property type="entry name" value="alpha/beta hydrolase"/>
    <property type="match status" value="1"/>
</dbReference>
<name>A0A8K0PL01_9PEZI</name>
<evidence type="ECO:0000313" key="3">
    <source>
        <dbReference type="EMBL" id="KAG8631138.1"/>
    </source>
</evidence>
<comment type="caution">
    <text evidence="3">The sequence shown here is derived from an EMBL/GenBank/DDBJ whole genome shotgun (WGS) entry which is preliminary data.</text>
</comment>
<feature type="domain" description="Alpha/beta hydrolase fold-3" evidence="2">
    <location>
        <begin position="91"/>
        <end position="313"/>
    </location>
</feature>
<proteinExistence type="predicted"/>
<keyword evidence="1" id="KW-0378">Hydrolase</keyword>
<dbReference type="PANTHER" id="PTHR48081">
    <property type="entry name" value="AB HYDROLASE SUPERFAMILY PROTEIN C4A8.06C"/>
    <property type="match status" value="1"/>
</dbReference>
<dbReference type="InterPro" id="IPR013094">
    <property type="entry name" value="AB_hydrolase_3"/>
</dbReference>
<organism evidence="3 4">
    <name type="scientific">Elsinoe batatas</name>
    <dbReference type="NCBI Taxonomy" id="2601811"/>
    <lineage>
        <taxon>Eukaryota</taxon>
        <taxon>Fungi</taxon>
        <taxon>Dikarya</taxon>
        <taxon>Ascomycota</taxon>
        <taxon>Pezizomycotina</taxon>
        <taxon>Dothideomycetes</taxon>
        <taxon>Dothideomycetidae</taxon>
        <taxon>Myriangiales</taxon>
        <taxon>Elsinoaceae</taxon>
        <taxon>Elsinoe</taxon>
    </lineage>
</organism>
<dbReference type="GO" id="GO:0016787">
    <property type="term" value="F:hydrolase activity"/>
    <property type="evidence" value="ECO:0007669"/>
    <property type="project" value="UniProtKB-KW"/>
</dbReference>
<accession>A0A8K0PL01</accession>
<evidence type="ECO:0000259" key="2">
    <source>
        <dbReference type="Pfam" id="PF07859"/>
    </source>
</evidence>
<evidence type="ECO:0000256" key="1">
    <source>
        <dbReference type="ARBA" id="ARBA00022801"/>
    </source>
</evidence>
<dbReference type="InterPro" id="IPR050300">
    <property type="entry name" value="GDXG_lipolytic_enzyme"/>
</dbReference>
<sequence length="352" mass="39133">MCDFSQYGEPCDEWTIIQEQLKAPPAIDDILDMKRITNEGREKAATLEMQDLLQSITMVDHTIVTRDGYDLKARSYRPAGMSTSQKLPTYLHFHGGGFLFGTLDSEDAICSRIAIMSDVVVLNVCYRHTPEHKWPTAWNDAEDAFEWLHENMLQLGRSSEQVVVGGVSAGAWLTASLVLAQRLGAFAVHLPLAAGQVLMIPCLVHEQCYGPQLAKLSDPARSSYKQNELAPILPLSRSRTFLELLDVRNAVERDLKLNPGNALQEHVRHLPPTVFGIAGLDILRDEGLLYAKQLSEAGVPTQINLFQGLPHGFRRFGAQLSASRRWDNVMAGGIRWALSNPASTGEFRIETE</sequence>
<dbReference type="Pfam" id="PF07859">
    <property type="entry name" value="Abhydrolase_3"/>
    <property type="match status" value="1"/>
</dbReference>
<dbReference type="OrthoDB" id="408631at2759"/>
<gene>
    <name evidence="3" type="ORF">KVT40_000278</name>
</gene>
<dbReference type="AlphaFoldDB" id="A0A8K0PL01"/>
<dbReference type="SUPFAM" id="SSF53474">
    <property type="entry name" value="alpha/beta-Hydrolases"/>
    <property type="match status" value="1"/>
</dbReference>
<dbReference type="EMBL" id="JAESVG020000001">
    <property type="protein sequence ID" value="KAG8631138.1"/>
    <property type="molecule type" value="Genomic_DNA"/>
</dbReference>